<evidence type="ECO:0000313" key="2">
    <source>
        <dbReference type="Proteomes" id="UP000789525"/>
    </source>
</evidence>
<evidence type="ECO:0000313" key="1">
    <source>
        <dbReference type="EMBL" id="CAG8453405.1"/>
    </source>
</evidence>
<organism evidence="1 2">
    <name type="scientific">Acaulospora colombiana</name>
    <dbReference type="NCBI Taxonomy" id="27376"/>
    <lineage>
        <taxon>Eukaryota</taxon>
        <taxon>Fungi</taxon>
        <taxon>Fungi incertae sedis</taxon>
        <taxon>Mucoromycota</taxon>
        <taxon>Glomeromycotina</taxon>
        <taxon>Glomeromycetes</taxon>
        <taxon>Diversisporales</taxon>
        <taxon>Acaulosporaceae</taxon>
        <taxon>Acaulospora</taxon>
    </lineage>
</organism>
<dbReference type="EMBL" id="CAJVPT010000933">
    <property type="protein sequence ID" value="CAG8453405.1"/>
    <property type="molecule type" value="Genomic_DNA"/>
</dbReference>
<name>A0ACA9K5C0_9GLOM</name>
<protein>
    <submittedName>
        <fullName evidence="1">4291_t:CDS:1</fullName>
    </submittedName>
</protein>
<gene>
    <name evidence="1" type="ORF">ACOLOM_LOCUS857</name>
</gene>
<accession>A0ACA9K5C0</accession>
<comment type="caution">
    <text evidence="1">The sequence shown here is derived from an EMBL/GenBank/DDBJ whole genome shotgun (WGS) entry which is preliminary data.</text>
</comment>
<proteinExistence type="predicted"/>
<reference evidence="1" key="1">
    <citation type="submission" date="2021-06" db="EMBL/GenBank/DDBJ databases">
        <authorList>
            <person name="Kallberg Y."/>
            <person name="Tangrot J."/>
            <person name="Rosling A."/>
        </authorList>
    </citation>
    <scope>NUCLEOTIDE SEQUENCE</scope>
    <source>
        <strain evidence="1">CL356</strain>
    </source>
</reference>
<sequence length="490" mass="55971">MENLFVKTFIKCAQQICQHLEYKDITALCCTNKPISEFLSNPENSNDIWRSARYKFTTILYTDPPEGLSEREYAKLFSSVDTCQCCRRTDKQNWLQELMWDGEAHYWIPHLLYLSKKYTSLKGNTRLVAKWIEARKAFLNRLIKDALERHRMLSRTTFSIFYQKERVESGNNIKSVDPLSIKTYDRVNLSAPSSLKKAAVSTTNHLEPQLRQGPSKKFAPAKEKKKKAESKLRQKKKKLKFKNKKAKAKEKNATDSPRNKEKDHLLATSKTTPQTQKEIPSNTELAPPDVPATATTSNTLSPTVDPSPAGVPGQFNQVNSSVFPIDNILGPAIKSKRREILNGLRQYTLTSNTPQGTYGIRTDEPIFEFLPMCNTFKAPPSEQNLWMIYSPQFLSDVIQAIRYEAINISQVCSANQRPGNAFTLAGAIAHRFDRYPVFQCKICKLSQVDMIQQVKNHVAVIHHIYEELPTNAIEVNELKMIEYLVEGFDI</sequence>
<keyword evidence="2" id="KW-1185">Reference proteome</keyword>
<dbReference type="Proteomes" id="UP000789525">
    <property type="component" value="Unassembled WGS sequence"/>
</dbReference>